<dbReference type="Proteomes" id="UP000636479">
    <property type="component" value="Unassembled WGS sequence"/>
</dbReference>
<dbReference type="InterPro" id="IPR036514">
    <property type="entry name" value="SGNH_hydro_sf"/>
</dbReference>
<reference evidence="1" key="1">
    <citation type="submission" date="2020-05" db="EMBL/GenBank/DDBJ databases">
        <title>Mycena genomes resolve the evolution of fungal bioluminescence.</title>
        <authorList>
            <person name="Tsai I.J."/>
        </authorList>
    </citation>
    <scope>NUCLEOTIDE SEQUENCE</scope>
    <source>
        <strain evidence="1">171206Taipei</strain>
    </source>
</reference>
<gene>
    <name evidence="1" type="ORF">MIND_00846500</name>
</gene>
<dbReference type="RefSeq" id="XP_037218371.1">
    <property type="nucleotide sequence ID" value="XM_037365129.1"/>
</dbReference>
<evidence type="ECO:0000313" key="2">
    <source>
        <dbReference type="Proteomes" id="UP000636479"/>
    </source>
</evidence>
<dbReference type="GO" id="GO:0016788">
    <property type="term" value="F:hydrolase activity, acting on ester bonds"/>
    <property type="evidence" value="ECO:0007669"/>
    <property type="project" value="InterPro"/>
</dbReference>
<organism evidence="1 2">
    <name type="scientific">Mycena indigotica</name>
    <dbReference type="NCBI Taxonomy" id="2126181"/>
    <lineage>
        <taxon>Eukaryota</taxon>
        <taxon>Fungi</taxon>
        <taxon>Dikarya</taxon>
        <taxon>Basidiomycota</taxon>
        <taxon>Agaricomycotina</taxon>
        <taxon>Agaricomycetes</taxon>
        <taxon>Agaricomycetidae</taxon>
        <taxon>Agaricales</taxon>
        <taxon>Marasmiineae</taxon>
        <taxon>Mycenaceae</taxon>
        <taxon>Mycena</taxon>
    </lineage>
</organism>
<dbReference type="SUPFAM" id="SSF52266">
    <property type="entry name" value="SGNH hydrolase"/>
    <property type="match status" value="1"/>
</dbReference>
<dbReference type="GeneID" id="59347645"/>
<dbReference type="EMBL" id="JACAZF010000007">
    <property type="protein sequence ID" value="KAF7298983.1"/>
    <property type="molecule type" value="Genomic_DNA"/>
</dbReference>
<dbReference type="CDD" id="cd01846">
    <property type="entry name" value="fatty_acyltransferase_like"/>
    <property type="match status" value="1"/>
</dbReference>
<comment type="caution">
    <text evidence="1">The sequence shown here is derived from an EMBL/GenBank/DDBJ whole genome shotgun (WGS) entry which is preliminary data.</text>
</comment>
<keyword evidence="2" id="KW-1185">Reference proteome</keyword>
<dbReference type="OrthoDB" id="1600564at2759"/>
<name>A0A8H6W283_9AGAR</name>
<proteinExistence type="predicted"/>
<protein>
    <submittedName>
        <fullName evidence="1">Carbohydrate esterase family 16 protein</fullName>
    </submittedName>
</protein>
<accession>A0A8H6W283</accession>
<dbReference type="AlphaFoldDB" id="A0A8H6W283"/>
<dbReference type="Gene3D" id="3.40.50.1110">
    <property type="entry name" value="SGNH hydrolase"/>
    <property type="match status" value="1"/>
</dbReference>
<dbReference type="InterPro" id="IPR001087">
    <property type="entry name" value="GDSL"/>
</dbReference>
<evidence type="ECO:0000313" key="1">
    <source>
        <dbReference type="EMBL" id="KAF7298983.1"/>
    </source>
</evidence>
<sequence length="288" mass="32510">MDSPTLDISDFLYPQTSSEGSNWIEYLTGCFEGSPFGCTKHLWNFAFAGADITAALFALFNTLSVHEKLKFSRLPLHHNFTTSLVEQVNQWTKFASRAIPHPRHKTLTVWWIGINDTGDTFKNASITNFPAFWETEMVAYFDAVQLAQTNGLDTHLFINVPAEERNPSFVGSSNAAKFKQNIDQFNTVLAEHVQRFKNTNPDAVVMTFDSNALFNSILDSPTEFGFTNTTGFYTCADPTGFFWYNSGHPTQAVHKLIAQAIEAELRNPTFIGTSTTEFMYKETIKYDE</sequence>
<dbReference type="Pfam" id="PF00657">
    <property type="entry name" value="Lipase_GDSL"/>
    <property type="match status" value="1"/>
</dbReference>